<accession>A0ACC1M1M3</accession>
<feature type="non-terminal residue" evidence="1">
    <location>
        <position position="472"/>
    </location>
</feature>
<reference evidence="1" key="1">
    <citation type="submission" date="2022-07" db="EMBL/GenBank/DDBJ databases">
        <title>Phylogenomic reconstructions and comparative analyses of Kickxellomycotina fungi.</title>
        <authorList>
            <person name="Reynolds N.K."/>
            <person name="Stajich J.E."/>
            <person name="Barry K."/>
            <person name="Grigoriev I.V."/>
            <person name="Crous P."/>
            <person name="Smith M.E."/>
        </authorList>
    </citation>
    <scope>NUCLEOTIDE SEQUENCE</scope>
    <source>
        <strain evidence="1">CBS 190363</strain>
    </source>
</reference>
<dbReference type="Proteomes" id="UP001139981">
    <property type="component" value="Unassembled WGS sequence"/>
</dbReference>
<sequence>MAAAAIGVAAKRKAKAKAVAVVDDEASSDVDMASDGDDSSQLDNGDDDEDMAEDGEEEPLVVVAGGENNATKKEGHAYSGAHTGDVMALNESAMLFKSNLFKLQVDELLSSTVIGANTKATRGLDAALKQIRDALTALGDVKEMSTDAASNYVRKQSTTGGGKLAMIPFPDPAPAVGMAISFGFKAPAVVNIVGSYPLGMATGARSGFNVDVVVQMPGSLFQERDYLNYRYFYKRAFYVAMLLIGLRQHSGVSELFDVEFSWLRNDTRLPIVVLKAKSGVKQLSKLSGGGGCTVRILPSIAHDTLPLKRLLPGRNYVRPSYISGTKDSGDEDVASSELPATPMYSAAILSDALLLTHMKYLFETTEMCPEFPRASSLLRIWIGQRTVAGRQIGPCTLGGSQRLNGFVLTMVLAWLLRCNGGGGKGPRLAGTMSAYQLFKGAIEFLAAHDFEEQPIQFGGSAVNAEEFGGAAF</sequence>
<protein>
    <submittedName>
        <fullName evidence="1">U3 snoRNP protein</fullName>
    </submittedName>
</protein>
<dbReference type="EMBL" id="JANBVB010000683">
    <property type="protein sequence ID" value="KAJ2892676.1"/>
    <property type="molecule type" value="Genomic_DNA"/>
</dbReference>
<gene>
    <name evidence="1" type="primary">UTP22_1</name>
    <name evidence="1" type="ORF">IWW38_003129</name>
</gene>
<comment type="caution">
    <text evidence="1">The sequence shown here is derived from an EMBL/GenBank/DDBJ whole genome shotgun (WGS) entry which is preliminary data.</text>
</comment>
<proteinExistence type="predicted"/>
<evidence type="ECO:0000313" key="2">
    <source>
        <dbReference type="Proteomes" id="UP001139981"/>
    </source>
</evidence>
<organism evidence="1 2">
    <name type="scientific">Coemansia aciculifera</name>
    <dbReference type="NCBI Taxonomy" id="417176"/>
    <lineage>
        <taxon>Eukaryota</taxon>
        <taxon>Fungi</taxon>
        <taxon>Fungi incertae sedis</taxon>
        <taxon>Zoopagomycota</taxon>
        <taxon>Kickxellomycotina</taxon>
        <taxon>Kickxellomycetes</taxon>
        <taxon>Kickxellales</taxon>
        <taxon>Kickxellaceae</taxon>
        <taxon>Coemansia</taxon>
    </lineage>
</organism>
<name>A0ACC1M1M3_9FUNG</name>
<keyword evidence="2" id="KW-1185">Reference proteome</keyword>
<evidence type="ECO:0000313" key="1">
    <source>
        <dbReference type="EMBL" id="KAJ2892676.1"/>
    </source>
</evidence>